<evidence type="ECO:0000313" key="3">
    <source>
        <dbReference type="Proteomes" id="UP001296993"/>
    </source>
</evidence>
<accession>A0ABS4XE41</accession>
<gene>
    <name evidence="2" type="ORF">JOF47_002009</name>
</gene>
<evidence type="ECO:0000259" key="1">
    <source>
        <dbReference type="Pfam" id="PF04073"/>
    </source>
</evidence>
<dbReference type="CDD" id="cd04333">
    <property type="entry name" value="ProX_deacylase"/>
    <property type="match status" value="1"/>
</dbReference>
<dbReference type="SUPFAM" id="SSF55826">
    <property type="entry name" value="YbaK/ProRS associated domain"/>
    <property type="match status" value="1"/>
</dbReference>
<name>A0ABS4XE41_9MICC</name>
<dbReference type="PANTHER" id="PTHR30411:SF1">
    <property type="entry name" value="CYTOPLASMIC PROTEIN"/>
    <property type="match status" value="1"/>
</dbReference>
<keyword evidence="3" id="KW-1185">Reference proteome</keyword>
<dbReference type="InterPro" id="IPR007214">
    <property type="entry name" value="YbaK/aa-tRNA-synth-assoc-dom"/>
</dbReference>
<protein>
    <submittedName>
        <fullName evidence="2">Prolyl-tRNA editing enzyme YbaK/EbsC (Cys-tRNA(Pro) deacylase)</fullName>
    </submittedName>
</protein>
<dbReference type="Gene3D" id="3.90.960.10">
    <property type="entry name" value="YbaK/aminoacyl-tRNA synthetase-associated domain"/>
    <property type="match status" value="1"/>
</dbReference>
<dbReference type="Pfam" id="PF04073">
    <property type="entry name" value="tRNA_edit"/>
    <property type="match status" value="1"/>
</dbReference>
<proteinExistence type="predicted"/>
<dbReference type="InterPro" id="IPR036754">
    <property type="entry name" value="YbaK/aa-tRNA-synt-asso_dom_sf"/>
</dbReference>
<reference evidence="2 3" key="1">
    <citation type="submission" date="2021-03" db="EMBL/GenBank/DDBJ databases">
        <title>Sequencing the genomes of 1000 actinobacteria strains.</title>
        <authorList>
            <person name="Klenk H.-P."/>
        </authorList>
    </citation>
    <scope>NUCLEOTIDE SEQUENCE [LARGE SCALE GENOMIC DNA]</scope>
    <source>
        <strain evidence="2 3">DSM 15797</strain>
    </source>
</reference>
<dbReference type="EMBL" id="JAGIOF010000001">
    <property type="protein sequence ID" value="MBP2386498.1"/>
    <property type="molecule type" value="Genomic_DNA"/>
</dbReference>
<sequence>MNPKHQRFLADLKRAGIEREIRLLDEHTHTAAAAADYLGCKVAAIANSLVFDSEGEALLIMSSGAGRVDTALVSAALGGRKLKRATPDFVKQATGQVIGGVAPAGHPAPLCTVIDISLRDFDELWVAAGTADSLMPITYTELLWLTGGTELEVR</sequence>
<dbReference type="RefSeq" id="WP_209997400.1">
    <property type="nucleotide sequence ID" value="NZ_BAAAJY010000002.1"/>
</dbReference>
<evidence type="ECO:0000313" key="2">
    <source>
        <dbReference type="EMBL" id="MBP2386498.1"/>
    </source>
</evidence>
<feature type="domain" description="YbaK/aminoacyl-tRNA synthetase-associated" evidence="1">
    <location>
        <begin position="26"/>
        <end position="143"/>
    </location>
</feature>
<dbReference type="Proteomes" id="UP001296993">
    <property type="component" value="Unassembled WGS sequence"/>
</dbReference>
<organism evidence="2 3">
    <name type="scientific">Paeniglutamicibacter kerguelensis</name>
    <dbReference type="NCBI Taxonomy" id="254788"/>
    <lineage>
        <taxon>Bacteria</taxon>
        <taxon>Bacillati</taxon>
        <taxon>Actinomycetota</taxon>
        <taxon>Actinomycetes</taxon>
        <taxon>Micrococcales</taxon>
        <taxon>Micrococcaceae</taxon>
        <taxon>Paeniglutamicibacter</taxon>
    </lineage>
</organism>
<comment type="caution">
    <text evidence="2">The sequence shown here is derived from an EMBL/GenBank/DDBJ whole genome shotgun (WGS) entry which is preliminary data.</text>
</comment>
<dbReference type="PANTHER" id="PTHR30411">
    <property type="entry name" value="CYTOPLASMIC PROTEIN"/>
    <property type="match status" value="1"/>
</dbReference>